<dbReference type="GO" id="GO:0031267">
    <property type="term" value="F:small GTPase binding"/>
    <property type="evidence" value="ECO:0007669"/>
    <property type="project" value="EnsemblFungi"/>
</dbReference>
<dbReference type="InterPro" id="IPR016123">
    <property type="entry name" value="Mog1/PsbP_a/b/a-sand"/>
</dbReference>
<dbReference type="VEuPathDB" id="FungiDB:GVI51_F00187"/>
<dbReference type="GO" id="GO:0005634">
    <property type="term" value="C:nucleus"/>
    <property type="evidence" value="ECO:0007669"/>
    <property type="project" value="EnsemblFungi"/>
</dbReference>
<comment type="caution">
    <text evidence="4">The sequence shown here is derived from an EMBL/GenBank/DDBJ whole genome shotgun (WGS) entry which is preliminary data.</text>
</comment>
<dbReference type="Gene3D" id="3.40.1000.10">
    <property type="entry name" value="Mog1/PsbP, alpha/beta/alpha sandwich"/>
    <property type="match status" value="1"/>
</dbReference>
<dbReference type="PhylomeDB" id="A0A0W0CC52"/>
<dbReference type="VEuPathDB" id="FungiDB:GWK60_F00187"/>
<accession>A0A0W0CC52</accession>
<evidence type="ECO:0000256" key="1">
    <source>
        <dbReference type="ARBA" id="ARBA00010307"/>
    </source>
</evidence>
<dbReference type="PANTHER" id="PTHR15837:SF0">
    <property type="entry name" value="RAN GUANINE NUCLEOTIDE RELEASE FACTOR"/>
    <property type="match status" value="1"/>
</dbReference>
<name>A0A0W0CC52_CANGB</name>
<evidence type="ECO:0000313" key="4">
    <source>
        <dbReference type="EMBL" id="KTB12282.1"/>
    </source>
</evidence>
<dbReference type="AlphaFoldDB" id="A0A0W0CC52"/>
<evidence type="ECO:0000313" key="5">
    <source>
        <dbReference type="Proteomes" id="UP000054886"/>
    </source>
</evidence>
<keyword evidence="3" id="KW-0653">Protein transport</keyword>
<organism evidence="4 5">
    <name type="scientific">Candida glabrata</name>
    <name type="common">Yeast</name>
    <name type="synonym">Torulopsis glabrata</name>
    <dbReference type="NCBI Taxonomy" id="5478"/>
    <lineage>
        <taxon>Eukaryota</taxon>
        <taxon>Fungi</taxon>
        <taxon>Dikarya</taxon>
        <taxon>Ascomycota</taxon>
        <taxon>Saccharomycotina</taxon>
        <taxon>Saccharomycetes</taxon>
        <taxon>Saccharomycetales</taxon>
        <taxon>Saccharomycetaceae</taxon>
        <taxon>Nakaseomyces</taxon>
    </lineage>
</organism>
<sequence>MSTCTTQLYGGAITTVLPLGFMDVSMLREVPDTQEVFVNSRTPQECAHAEDGLAENESIIIDLLQMVEAPSDDEALNVHIEDVTSLNGGDAWDTVKKETQPDGTITCILTESVHKWGKQDMRETLAICLALKRMKDVETDALISINVPLKAEEVELLSKTEEVKRLTASYDVLKNIVKEFKVLDKSLFA</sequence>
<dbReference type="OMA" id="DVSHIRQ"/>
<dbReference type="VEuPathDB" id="FungiDB:CAGL0F00319g"/>
<evidence type="ECO:0000256" key="2">
    <source>
        <dbReference type="ARBA" id="ARBA00022448"/>
    </source>
</evidence>
<dbReference type="Pfam" id="PF04603">
    <property type="entry name" value="Mog1"/>
    <property type="match status" value="1"/>
</dbReference>
<dbReference type="Proteomes" id="UP000054886">
    <property type="component" value="Unassembled WGS sequence"/>
</dbReference>
<dbReference type="SUPFAM" id="SSF55724">
    <property type="entry name" value="Mog1p/PsbP-like"/>
    <property type="match status" value="1"/>
</dbReference>
<evidence type="ECO:0000256" key="3">
    <source>
        <dbReference type="ARBA" id="ARBA00022927"/>
    </source>
</evidence>
<dbReference type="PANTHER" id="PTHR15837">
    <property type="entry name" value="RAN GUANINE NUCLEOTIDE RELEASE FACTOR"/>
    <property type="match status" value="1"/>
</dbReference>
<protein>
    <submittedName>
        <fullName evidence="4">Nuclear import protein MOG1</fullName>
    </submittedName>
</protein>
<gene>
    <name evidence="4" type="ORF">AO440_001117</name>
</gene>
<proteinExistence type="inferred from homology"/>
<reference evidence="4 5" key="1">
    <citation type="submission" date="2015-10" db="EMBL/GenBank/DDBJ databases">
        <title>Draft genomes sequences of Candida glabrata isolates 1A, 1B, 2A, 2B, 3A and 3B.</title>
        <authorList>
            <person name="Haavelsrud O.E."/>
            <person name="Gaustad P."/>
        </authorList>
    </citation>
    <scope>NUCLEOTIDE SEQUENCE [LARGE SCALE GENOMIC DNA]</scope>
    <source>
        <strain evidence="4">910700640</strain>
    </source>
</reference>
<comment type="similarity">
    <text evidence="1">Belongs to the MOG1 family.</text>
</comment>
<keyword evidence="2" id="KW-0813">Transport</keyword>
<dbReference type="GO" id="GO:0006606">
    <property type="term" value="P:protein import into nucleus"/>
    <property type="evidence" value="ECO:0007669"/>
    <property type="project" value="EnsemblFungi"/>
</dbReference>
<dbReference type="GO" id="GO:0005085">
    <property type="term" value="F:guanyl-nucleotide exchange factor activity"/>
    <property type="evidence" value="ECO:0007669"/>
    <property type="project" value="TreeGrafter"/>
</dbReference>
<dbReference type="EMBL" id="LLZZ01000022">
    <property type="protein sequence ID" value="KTB12282.1"/>
    <property type="molecule type" value="Genomic_DNA"/>
</dbReference>
<dbReference type="VEuPathDB" id="FungiDB:B1J91_F00319g"/>
<dbReference type="InterPro" id="IPR007681">
    <property type="entry name" value="Mog1"/>
</dbReference>